<organism evidence="6 7">
    <name type="scientific">Cellulomonas triticagri</name>
    <dbReference type="NCBI Taxonomy" id="2483352"/>
    <lineage>
        <taxon>Bacteria</taxon>
        <taxon>Bacillati</taxon>
        <taxon>Actinomycetota</taxon>
        <taxon>Actinomycetes</taxon>
        <taxon>Micrococcales</taxon>
        <taxon>Cellulomonadaceae</taxon>
        <taxon>Cellulomonas</taxon>
    </lineage>
</organism>
<name>A0A3M2J7S2_9CELL</name>
<evidence type="ECO:0000256" key="3">
    <source>
        <dbReference type="ARBA" id="ARBA00023163"/>
    </source>
</evidence>
<dbReference type="Proteomes" id="UP000269289">
    <property type="component" value="Unassembled WGS sequence"/>
</dbReference>
<feature type="domain" description="HTH tetR-type" evidence="5">
    <location>
        <begin position="6"/>
        <end position="66"/>
    </location>
</feature>
<dbReference type="PRINTS" id="PR00455">
    <property type="entry name" value="HTHTETR"/>
</dbReference>
<proteinExistence type="predicted"/>
<dbReference type="Gene3D" id="1.10.357.10">
    <property type="entry name" value="Tetracycline Repressor, domain 2"/>
    <property type="match status" value="1"/>
</dbReference>
<reference evidence="6 7" key="1">
    <citation type="submission" date="2018-10" db="EMBL/GenBank/DDBJ databases">
        <title>Isolation, diversity and antifungal activity of actinobacteria from wheat.</title>
        <authorList>
            <person name="Han C."/>
        </authorList>
    </citation>
    <scope>NUCLEOTIDE SEQUENCE [LARGE SCALE GENOMIC DNA]</scope>
    <source>
        <strain evidence="6 7">NEAU-YY56</strain>
    </source>
</reference>
<evidence type="ECO:0000256" key="4">
    <source>
        <dbReference type="PROSITE-ProRule" id="PRU00335"/>
    </source>
</evidence>
<keyword evidence="3" id="KW-0804">Transcription</keyword>
<protein>
    <submittedName>
        <fullName evidence="6">TetR/AcrR family transcriptional regulator</fullName>
    </submittedName>
</protein>
<evidence type="ECO:0000313" key="6">
    <source>
        <dbReference type="EMBL" id="RMI09459.1"/>
    </source>
</evidence>
<dbReference type="PROSITE" id="PS50977">
    <property type="entry name" value="HTH_TETR_2"/>
    <property type="match status" value="1"/>
</dbReference>
<keyword evidence="2 4" id="KW-0238">DNA-binding</keyword>
<keyword evidence="7" id="KW-1185">Reference proteome</keyword>
<dbReference type="Pfam" id="PF00440">
    <property type="entry name" value="TetR_N"/>
    <property type="match status" value="1"/>
</dbReference>
<evidence type="ECO:0000256" key="2">
    <source>
        <dbReference type="ARBA" id="ARBA00023125"/>
    </source>
</evidence>
<evidence type="ECO:0000313" key="7">
    <source>
        <dbReference type="Proteomes" id="UP000269289"/>
    </source>
</evidence>
<dbReference type="EMBL" id="RFFI01000048">
    <property type="protein sequence ID" value="RMI09459.1"/>
    <property type="molecule type" value="Genomic_DNA"/>
</dbReference>
<evidence type="ECO:0000256" key="1">
    <source>
        <dbReference type="ARBA" id="ARBA00023015"/>
    </source>
</evidence>
<dbReference type="PANTHER" id="PTHR47506:SF1">
    <property type="entry name" value="HTH-TYPE TRANSCRIPTIONAL REGULATOR YJDC"/>
    <property type="match status" value="1"/>
</dbReference>
<gene>
    <name evidence="6" type="ORF">EBM89_10120</name>
</gene>
<comment type="caution">
    <text evidence="6">The sequence shown here is derived from an EMBL/GenBank/DDBJ whole genome shotgun (WGS) entry which is preliminary data.</text>
</comment>
<sequence length="193" mass="20471">MGRAQAFDTEQVVRAARAVFWEHGFEAAALPTLEQATGLNRSSIYHAFGSKRGLFDAAVTSYLDEVVRPRLRPLVARDIAPTALDEYLRGLRGALGDATSFTATNGCLLLNAAGAPIAHDATVGETVAAYRAELREAFGRGVRARFPDADADEADRLAESCTALVVAALALTRVDNVAALRSLDTARALLDAA</sequence>
<feature type="DNA-binding region" description="H-T-H motif" evidence="4">
    <location>
        <begin position="29"/>
        <end position="48"/>
    </location>
</feature>
<evidence type="ECO:0000259" key="5">
    <source>
        <dbReference type="PROSITE" id="PS50977"/>
    </source>
</evidence>
<dbReference type="OrthoDB" id="9805134at2"/>
<keyword evidence="1" id="KW-0805">Transcription regulation</keyword>
<dbReference type="PANTHER" id="PTHR47506">
    <property type="entry name" value="TRANSCRIPTIONAL REGULATORY PROTEIN"/>
    <property type="match status" value="1"/>
</dbReference>
<dbReference type="AlphaFoldDB" id="A0A3M2J7S2"/>
<dbReference type="RefSeq" id="WP_122149311.1">
    <property type="nucleotide sequence ID" value="NZ_RFFI01000048.1"/>
</dbReference>
<dbReference type="SUPFAM" id="SSF46689">
    <property type="entry name" value="Homeodomain-like"/>
    <property type="match status" value="1"/>
</dbReference>
<dbReference type="InterPro" id="IPR001647">
    <property type="entry name" value="HTH_TetR"/>
</dbReference>
<accession>A0A3M2J7S2</accession>
<dbReference type="InterPro" id="IPR009057">
    <property type="entry name" value="Homeodomain-like_sf"/>
</dbReference>
<dbReference type="GO" id="GO:0003677">
    <property type="term" value="F:DNA binding"/>
    <property type="evidence" value="ECO:0007669"/>
    <property type="project" value="UniProtKB-UniRule"/>
</dbReference>